<dbReference type="RefSeq" id="WP_317127843.1">
    <property type="nucleotide sequence ID" value="NZ_QOVM01000007.1"/>
</dbReference>
<feature type="transmembrane region" description="Helical" evidence="1">
    <location>
        <begin position="181"/>
        <end position="198"/>
    </location>
</feature>
<keyword evidence="1" id="KW-0472">Membrane</keyword>
<comment type="caution">
    <text evidence="3">The sequence shown here is derived from an EMBL/GenBank/DDBJ whole genome shotgun (WGS) entry which is preliminary data.</text>
</comment>
<organism evidence="3 4">
    <name type="scientific">Leeuwenhoekiella aequorea</name>
    <dbReference type="NCBI Taxonomy" id="283736"/>
    <lineage>
        <taxon>Bacteria</taxon>
        <taxon>Pseudomonadati</taxon>
        <taxon>Bacteroidota</taxon>
        <taxon>Flavobacteriia</taxon>
        <taxon>Flavobacteriales</taxon>
        <taxon>Flavobacteriaceae</taxon>
        <taxon>Leeuwenhoekiella</taxon>
    </lineage>
</organism>
<name>A0A4Q0P346_9FLAO</name>
<feature type="domain" description="EamA" evidence="2">
    <location>
        <begin position="12"/>
        <end position="139"/>
    </location>
</feature>
<feature type="transmembrane region" description="Helical" evidence="1">
    <location>
        <begin position="37"/>
        <end position="57"/>
    </location>
</feature>
<proteinExistence type="predicted"/>
<dbReference type="InterPro" id="IPR000620">
    <property type="entry name" value="EamA_dom"/>
</dbReference>
<keyword evidence="1" id="KW-0812">Transmembrane</keyword>
<dbReference type="InterPro" id="IPR037185">
    <property type="entry name" value="EmrE-like"/>
</dbReference>
<sequence>MSVAPNTFIKNILQLNLAMLLVSTSGVLGRAVNMPPVVTIAWRALLAGLFLYLFLRWKRISLRINKEDRLQVFLGGLLMGIHWVAYFKALQLSNVAIGMLTIFTYPALTSILEPLLLRLPFQKIHLFLGLLVLAGIAFLIPDLDFENQYTQAVAFGIGSALAYALRNILMKKQVAKYHGSLLMWYQVVIVGVLLIPLGLDTTAKALQENIFFIIALAFVTTAVGHTLFLLTFRYFSITTASIISSVQPVYGILLGILFLGEIPKLATLFGGLLILSAVVIESLRTAKKNNKSKAVKL</sequence>
<feature type="transmembrane region" description="Helical" evidence="1">
    <location>
        <begin position="12"/>
        <end position="31"/>
    </location>
</feature>
<keyword evidence="4" id="KW-1185">Reference proteome</keyword>
<feature type="transmembrane region" description="Helical" evidence="1">
    <location>
        <begin position="124"/>
        <end position="143"/>
    </location>
</feature>
<feature type="transmembrane region" description="Helical" evidence="1">
    <location>
        <begin position="69"/>
        <end position="86"/>
    </location>
</feature>
<gene>
    <name evidence="3" type="ORF">DSM00_2809</name>
</gene>
<feature type="domain" description="EamA" evidence="2">
    <location>
        <begin position="152"/>
        <end position="280"/>
    </location>
</feature>
<feature type="transmembrane region" description="Helical" evidence="1">
    <location>
        <begin position="265"/>
        <end position="283"/>
    </location>
</feature>
<evidence type="ECO:0000259" key="2">
    <source>
        <dbReference type="Pfam" id="PF00892"/>
    </source>
</evidence>
<dbReference type="EMBL" id="QOVM01000007">
    <property type="protein sequence ID" value="RXG20705.1"/>
    <property type="molecule type" value="Genomic_DNA"/>
</dbReference>
<accession>A0A4Q0P346</accession>
<evidence type="ECO:0000256" key="1">
    <source>
        <dbReference type="SAM" id="Phobius"/>
    </source>
</evidence>
<evidence type="ECO:0000313" key="4">
    <source>
        <dbReference type="Proteomes" id="UP000289238"/>
    </source>
</evidence>
<feature type="transmembrane region" description="Helical" evidence="1">
    <location>
        <begin position="92"/>
        <end position="112"/>
    </location>
</feature>
<dbReference type="PANTHER" id="PTHR22911">
    <property type="entry name" value="ACYL-MALONYL CONDENSING ENZYME-RELATED"/>
    <property type="match status" value="1"/>
</dbReference>
<dbReference type="AlphaFoldDB" id="A0A4Q0P346"/>
<feature type="transmembrane region" description="Helical" evidence="1">
    <location>
        <begin position="237"/>
        <end position="259"/>
    </location>
</feature>
<protein>
    <submittedName>
        <fullName evidence="3">Threonine/homoserine efflux transporter RhtA</fullName>
    </submittedName>
</protein>
<keyword evidence="1" id="KW-1133">Transmembrane helix</keyword>
<reference evidence="3 4" key="1">
    <citation type="submission" date="2018-07" db="EMBL/GenBank/DDBJ databases">
        <title>Leeuwenhoekiella genomics.</title>
        <authorList>
            <person name="Tahon G."/>
            <person name="Willems A."/>
        </authorList>
    </citation>
    <scope>NUCLEOTIDE SEQUENCE [LARGE SCALE GENOMIC DNA]</scope>
    <source>
        <strain evidence="3 4">LMG 22550</strain>
    </source>
</reference>
<feature type="transmembrane region" description="Helical" evidence="1">
    <location>
        <begin position="210"/>
        <end position="230"/>
    </location>
</feature>
<dbReference type="Pfam" id="PF00892">
    <property type="entry name" value="EamA"/>
    <property type="match status" value="2"/>
</dbReference>
<evidence type="ECO:0000313" key="3">
    <source>
        <dbReference type="EMBL" id="RXG20705.1"/>
    </source>
</evidence>
<dbReference type="SUPFAM" id="SSF103481">
    <property type="entry name" value="Multidrug resistance efflux transporter EmrE"/>
    <property type="match status" value="2"/>
</dbReference>
<feature type="transmembrane region" description="Helical" evidence="1">
    <location>
        <begin position="149"/>
        <end position="169"/>
    </location>
</feature>
<dbReference type="GO" id="GO:0016020">
    <property type="term" value="C:membrane"/>
    <property type="evidence" value="ECO:0007669"/>
    <property type="project" value="InterPro"/>
</dbReference>
<dbReference type="Proteomes" id="UP000289238">
    <property type="component" value="Unassembled WGS sequence"/>
</dbReference>
<dbReference type="PANTHER" id="PTHR22911:SF79">
    <property type="entry name" value="MOBA-LIKE NTP TRANSFERASE DOMAIN-CONTAINING PROTEIN"/>
    <property type="match status" value="1"/>
</dbReference>